<reference evidence="1" key="2">
    <citation type="submission" date="2022-09" db="EMBL/GenBank/DDBJ databases">
        <authorList>
            <person name="Sun Q."/>
            <person name="Ohkuma M."/>
        </authorList>
    </citation>
    <scope>NUCLEOTIDE SEQUENCE</scope>
    <source>
        <strain evidence="1">JCM 13583</strain>
    </source>
</reference>
<evidence type="ECO:0000313" key="1">
    <source>
        <dbReference type="EMBL" id="GGM71856.1"/>
    </source>
</evidence>
<comment type="caution">
    <text evidence="1">The sequence shown here is derived from an EMBL/GenBank/DDBJ whole genome shotgun (WGS) entry which is preliminary data.</text>
</comment>
<evidence type="ECO:0000313" key="2">
    <source>
        <dbReference type="Proteomes" id="UP000632195"/>
    </source>
</evidence>
<organism evidence="1 2">
    <name type="scientific">Thermogymnomonas acidicola</name>
    <dbReference type="NCBI Taxonomy" id="399579"/>
    <lineage>
        <taxon>Archaea</taxon>
        <taxon>Methanobacteriati</taxon>
        <taxon>Thermoplasmatota</taxon>
        <taxon>Thermoplasmata</taxon>
        <taxon>Thermoplasmatales</taxon>
        <taxon>Thermogymnomonas</taxon>
    </lineage>
</organism>
<protein>
    <submittedName>
        <fullName evidence="1">Uncharacterized protein</fullName>
    </submittedName>
</protein>
<reference evidence="1" key="1">
    <citation type="journal article" date="2014" name="Int. J. Syst. Evol. Microbiol.">
        <title>Complete genome sequence of Corynebacterium casei LMG S-19264T (=DSM 44701T), isolated from a smear-ripened cheese.</title>
        <authorList>
            <consortium name="US DOE Joint Genome Institute (JGI-PGF)"/>
            <person name="Walter F."/>
            <person name="Albersmeier A."/>
            <person name="Kalinowski J."/>
            <person name="Ruckert C."/>
        </authorList>
    </citation>
    <scope>NUCLEOTIDE SEQUENCE</scope>
    <source>
        <strain evidence="1">JCM 13583</strain>
    </source>
</reference>
<gene>
    <name evidence="1" type="ORF">GCM10007108_07500</name>
</gene>
<name>A0AA37F984_9ARCH</name>
<sequence length="190" mass="20632">MLVESGHRIKGGRYSGSASLYISVPGPVAGGGAPGQLAQDRETLAGMRSDGSVSYAVIGGADPLVYQASDSLVQMVRALHELKYSVILEVRGNIRPQEWVKKEADLFLVRLEPEMKSVFYEDSVLLTYPREKTDYTVVCDGVDDALLAHFCLTFLRGVEAVYLIHSAGRDISALSEKVKKIGINPVDCPS</sequence>
<dbReference type="Proteomes" id="UP000632195">
    <property type="component" value="Unassembled WGS sequence"/>
</dbReference>
<dbReference type="EMBL" id="BMNY01000001">
    <property type="protein sequence ID" value="GGM71856.1"/>
    <property type="molecule type" value="Genomic_DNA"/>
</dbReference>
<accession>A0AA37F984</accession>
<dbReference type="RefSeq" id="WP_188680444.1">
    <property type="nucleotide sequence ID" value="NZ_BMNY01000001.1"/>
</dbReference>
<keyword evidence="2" id="KW-1185">Reference proteome</keyword>
<dbReference type="AlphaFoldDB" id="A0AA37F984"/>
<proteinExistence type="predicted"/>